<dbReference type="GO" id="GO:0005576">
    <property type="term" value="C:extracellular region"/>
    <property type="evidence" value="ECO:0007669"/>
    <property type="project" value="UniProtKB-ARBA"/>
</dbReference>
<evidence type="ECO:0000256" key="6">
    <source>
        <dbReference type="PROSITE-ProRule" id="PRU01240"/>
    </source>
</evidence>
<feature type="active site" description="Charge relay system" evidence="6">
    <location>
        <position position="328"/>
    </location>
</feature>
<evidence type="ECO:0000256" key="5">
    <source>
        <dbReference type="ARBA" id="ARBA00022825"/>
    </source>
</evidence>
<feature type="chain" id="PRO_5035460610" evidence="8">
    <location>
        <begin position="16"/>
        <end position="379"/>
    </location>
</feature>
<dbReference type="InterPro" id="IPR023828">
    <property type="entry name" value="Peptidase_S8_Ser-AS"/>
</dbReference>
<name>A0A8K0SI33_9HYPO</name>
<dbReference type="InterPro" id="IPR000209">
    <property type="entry name" value="Peptidase_S8/S53_dom"/>
</dbReference>
<organism evidence="11 12">
    <name type="scientific">Stachybotrys elegans</name>
    <dbReference type="NCBI Taxonomy" id="80388"/>
    <lineage>
        <taxon>Eukaryota</taxon>
        <taxon>Fungi</taxon>
        <taxon>Dikarya</taxon>
        <taxon>Ascomycota</taxon>
        <taxon>Pezizomycotina</taxon>
        <taxon>Sordariomycetes</taxon>
        <taxon>Hypocreomycetidae</taxon>
        <taxon>Hypocreales</taxon>
        <taxon>Stachybotryaceae</taxon>
        <taxon>Stachybotrys</taxon>
    </lineage>
</organism>
<keyword evidence="5 6" id="KW-0720">Serine protease</keyword>
<dbReference type="OrthoDB" id="206201at2759"/>
<dbReference type="PANTHER" id="PTHR43806:SF58">
    <property type="entry name" value="ALKALINE PROTEASE 1-RELATED"/>
    <property type="match status" value="1"/>
</dbReference>
<keyword evidence="12" id="KW-1185">Reference proteome</keyword>
<dbReference type="Proteomes" id="UP000813444">
    <property type="component" value="Unassembled WGS sequence"/>
</dbReference>
<dbReference type="SUPFAM" id="SSF54897">
    <property type="entry name" value="Protease propeptides/inhibitors"/>
    <property type="match status" value="1"/>
</dbReference>
<dbReference type="GO" id="GO:0006508">
    <property type="term" value="P:proteolysis"/>
    <property type="evidence" value="ECO:0007669"/>
    <property type="project" value="UniProtKB-KW"/>
</dbReference>
<dbReference type="FunFam" id="3.40.50.200:FF:000014">
    <property type="entry name" value="Proteinase K"/>
    <property type="match status" value="1"/>
</dbReference>
<proteinExistence type="inferred from homology"/>
<dbReference type="InterPro" id="IPR010259">
    <property type="entry name" value="S8pro/Inhibitor_I9"/>
</dbReference>
<feature type="signal peptide" evidence="8">
    <location>
        <begin position="1"/>
        <end position="15"/>
    </location>
</feature>
<evidence type="ECO:0000256" key="1">
    <source>
        <dbReference type="ARBA" id="ARBA00011073"/>
    </source>
</evidence>
<dbReference type="Pfam" id="PF05922">
    <property type="entry name" value="Inhibitor_I9"/>
    <property type="match status" value="1"/>
</dbReference>
<keyword evidence="2 6" id="KW-0645">Protease</keyword>
<dbReference type="Gene3D" id="3.40.50.200">
    <property type="entry name" value="Peptidase S8/S53 domain"/>
    <property type="match status" value="1"/>
</dbReference>
<evidence type="ECO:0000256" key="4">
    <source>
        <dbReference type="ARBA" id="ARBA00022801"/>
    </source>
</evidence>
<gene>
    <name evidence="11" type="ORF">B0I35DRAFT_452511</name>
</gene>
<dbReference type="Pfam" id="PF00082">
    <property type="entry name" value="Peptidase_S8"/>
    <property type="match status" value="1"/>
</dbReference>
<dbReference type="PROSITE" id="PS00138">
    <property type="entry name" value="SUBTILASE_SER"/>
    <property type="match status" value="1"/>
</dbReference>
<dbReference type="PRINTS" id="PR00723">
    <property type="entry name" value="SUBTILISIN"/>
</dbReference>
<dbReference type="AlphaFoldDB" id="A0A8K0SI33"/>
<dbReference type="InterPro" id="IPR036852">
    <property type="entry name" value="Peptidase_S8/S53_dom_sf"/>
</dbReference>
<dbReference type="GO" id="GO:0004252">
    <property type="term" value="F:serine-type endopeptidase activity"/>
    <property type="evidence" value="ECO:0007669"/>
    <property type="project" value="UniProtKB-UniRule"/>
</dbReference>
<feature type="domain" description="Inhibitor I9" evidence="10">
    <location>
        <begin position="36"/>
        <end position="101"/>
    </location>
</feature>
<dbReference type="InterPro" id="IPR023827">
    <property type="entry name" value="Peptidase_S8_Asp-AS"/>
</dbReference>
<evidence type="ECO:0000256" key="3">
    <source>
        <dbReference type="ARBA" id="ARBA00022729"/>
    </source>
</evidence>
<evidence type="ECO:0000313" key="11">
    <source>
        <dbReference type="EMBL" id="KAH7312683.1"/>
    </source>
</evidence>
<keyword evidence="3 8" id="KW-0732">Signal</keyword>
<feature type="active site" description="Charge relay system" evidence="6">
    <location>
        <position position="141"/>
    </location>
</feature>
<comment type="caution">
    <text evidence="11">The sequence shown here is derived from an EMBL/GenBank/DDBJ whole genome shotgun (WGS) entry which is preliminary data.</text>
</comment>
<evidence type="ECO:0000256" key="2">
    <source>
        <dbReference type="ARBA" id="ARBA00022670"/>
    </source>
</evidence>
<dbReference type="InterPro" id="IPR034193">
    <property type="entry name" value="PCSK9_ProteinaseK-like"/>
</dbReference>
<dbReference type="InterPro" id="IPR015500">
    <property type="entry name" value="Peptidase_S8_subtilisin-rel"/>
</dbReference>
<evidence type="ECO:0000256" key="7">
    <source>
        <dbReference type="RuleBase" id="RU003355"/>
    </source>
</evidence>
<dbReference type="InterPro" id="IPR050131">
    <property type="entry name" value="Peptidase_S8_subtilisin-like"/>
</dbReference>
<dbReference type="SUPFAM" id="SSF52743">
    <property type="entry name" value="Subtilisin-like"/>
    <property type="match status" value="1"/>
</dbReference>
<evidence type="ECO:0000313" key="12">
    <source>
        <dbReference type="Proteomes" id="UP000813444"/>
    </source>
</evidence>
<feature type="domain" description="Peptidase S8/S53" evidence="9">
    <location>
        <begin position="139"/>
        <end position="342"/>
    </location>
</feature>
<reference evidence="11" key="1">
    <citation type="journal article" date="2021" name="Nat. Commun.">
        <title>Genetic determinants of endophytism in the Arabidopsis root mycobiome.</title>
        <authorList>
            <person name="Mesny F."/>
            <person name="Miyauchi S."/>
            <person name="Thiergart T."/>
            <person name="Pickel B."/>
            <person name="Atanasova L."/>
            <person name="Karlsson M."/>
            <person name="Huettel B."/>
            <person name="Barry K.W."/>
            <person name="Haridas S."/>
            <person name="Chen C."/>
            <person name="Bauer D."/>
            <person name="Andreopoulos W."/>
            <person name="Pangilinan J."/>
            <person name="LaButti K."/>
            <person name="Riley R."/>
            <person name="Lipzen A."/>
            <person name="Clum A."/>
            <person name="Drula E."/>
            <person name="Henrissat B."/>
            <person name="Kohler A."/>
            <person name="Grigoriev I.V."/>
            <person name="Martin F.M."/>
            <person name="Hacquard S."/>
        </authorList>
    </citation>
    <scope>NUCLEOTIDE SEQUENCE</scope>
    <source>
        <strain evidence="11">MPI-CAGE-CH-0235</strain>
    </source>
</reference>
<dbReference type="EMBL" id="JAGPNK010000010">
    <property type="protein sequence ID" value="KAH7312683.1"/>
    <property type="molecule type" value="Genomic_DNA"/>
</dbReference>
<evidence type="ECO:0000259" key="9">
    <source>
        <dbReference type="Pfam" id="PF00082"/>
    </source>
</evidence>
<sequence>MKFSAILAVLPLALAAPQKRAPLHVPRDVDLIEGHYIVKLKAPEGEFRTAVDSVVSSIVADADHVYENFGGFAATLTPEEVEALRSNPAVEFIEQDAEVHTFATQTGAPWGLARLSNTNTGSTTYTYDDTAGAGTCAYIIDTGIQTNHPDFGTRAVWGRNFVGTGTVDDNGHGTHVAGTIGGTTYGVAKRTTLIAVKVLNASGSGTFAGVVAGMDWVASDGRTRAGCSNGVVVNMSLGGGFSASVNTAAAGITSAGLFLAVAAGNENQNAANVSPASAPTACTVGASDSSDRVASFSNWGPGLDIYAPGVSVLSAWPTSSTNTISGTSMASPHIAGLGAYYLGLGASTPANLCSYIASQALSGRLSGVRSGTVNLLAQN</sequence>
<evidence type="ECO:0000259" key="10">
    <source>
        <dbReference type="Pfam" id="PF05922"/>
    </source>
</evidence>
<comment type="similarity">
    <text evidence="1 6 7">Belongs to the peptidase S8 family.</text>
</comment>
<dbReference type="PROSITE" id="PS00136">
    <property type="entry name" value="SUBTILASE_ASP"/>
    <property type="match status" value="1"/>
</dbReference>
<dbReference type="InterPro" id="IPR022398">
    <property type="entry name" value="Peptidase_S8_His-AS"/>
</dbReference>
<dbReference type="InterPro" id="IPR037045">
    <property type="entry name" value="S8pro/Inhibitor_I9_sf"/>
</dbReference>
<feature type="active site" description="Charge relay system" evidence="6">
    <location>
        <position position="172"/>
    </location>
</feature>
<evidence type="ECO:0000256" key="8">
    <source>
        <dbReference type="SAM" id="SignalP"/>
    </source>
</evidence>
<accession>A0A8K0SI33</accession>
<dbReference type="PROSITE" id="PS00137">
    <property type="entry name" value="SUBTILASE_HIS"/>
    <property type="match status" value="1"/>
</dbReference>
<keyword evidence="4 6" id="KW-0378">Hydrolase</keyword>
<dbReference type="PANTHER" id="PTHR43806">
    <property type="entry name" value="PEPTIDASE S8"/>
    <property type="match status" value="1"/>
</dbReference>
<protein>
    <submittedName>
        <fullName evidence="11">Alkaline phosphatase</fullName>
    </submittedName>
</protein>
<dbReference type="CDD" id="cd04077">
    <property type="entry name" value="Peptidases_S8_PCSK9_ProteinaseK_like"/>
    <property type="match status" value="1"/>
</dbReference>
<dbReference type="PROSITE" id="PS51892">
    <property type="entry name" value="SUBTILASE"/>
    <property type="match status" value="1"/>
</dbReference>
<dbReference type="Gene3D" id="3.30.70.80">
    <property type="entry name" value="Peptidase S8 propeptide/proteinase inhibitor I9"/>
    <property type="match status" value="1"/>
</dbReference>